<proteinExistence type="predicted"/>
<dbReference type="EMBL" id="JASTZU010000063">
    <property type="protein sequence ID" value="MDL4842826.1"/>
    <property type="molecule type" value="Genomic_DNA"/>
</dbReference>
<dbReference type="Pfam" id="PF05133">
    <property type="entry name" value="SPP1_portal"/>
    <property type="match status" value="1"/>
</dbReference>
<evidence type="ECO:0000256" key="1">
    <source>
        <dbReference type="SAM" id="MobiDB-lite"/>
    </source>
</evidence>
<keyword evidence="3" id="KW-1185">Reference proteome</keyword>
<evidence type="ECO:0000313" key="3">
    <source>
        <dbReference type="Proteomes" id="UP001235343"/>
    </source>
</evidence>
<gene>
    <name evidence="2" type="ORF">QQS35_20535</name>
</gene>
<protein>
    <submittedName>
        <fullName evidence="2">Phage portal protein</fullName>
    </submittedName>
</protein>
<dbReference type="NCBIfam" id="TIGR01538">
    <property type="entry name" value="portal_SPP1"/>
    <property type="match status" value="1"/>
</dbReference>
<dbReference type="InterPro" id="IPR006428">
    <property type="entry name" value="Portal_SPP1-type"/>
</dbReference>
<sequence length="466" mass="53451">MAESKQRFSAEANKVYTYADAATLLENIEDLAKMVDHHLSHQVPRLSELDDYYLGNNKTILEGQRRKEEHMSDHRSTHNHARYVSQFIVGYLTGNPITVTHDKDAVQQVLTDINDLNDADALNSELTLDCSVYGRAYELIFRSQADKNRFTLLSPLETFVIYDDTVERLPIAGVRHRIQTHEGDEVQIVELYTENKIFTYHVEGESKDYKLKSEKEHYFGDVPINEYQNNRFRQGDFENVLNLIDLYDAAQSDSANYMTDLNDAMLKIVGNVELDIEEAKAMKDANMILVTPSLDSEGRAGSADADYIYKQYDVAGSEAYKTRIENDIHKFTNTPNLNDEKAGQSSNSPISGEAMKYKLFGLEQVRSIKERFFKRSMMYRYRLVNSISAKAREIDDNTLNDIVIKFTPNLPKSTTETVEMFNSLGGELSEVTKLSLLPFIDDPQEELKRIEEERSKQRPSSNFMEN</sequence>
<comment type="caution">
    <text evidence="2">The sequence shown here is derived from an EMBL/GenBank/DDBJ whole genome shotgun (WGS) entry which is preliminary data.</text>
</comment>
<feature type="compositionally biased region" description="Basic and acidic residues" evidence="1">
    <location>
        <begin position="447"/>
        <end position="456"/>
    </location>
</feature>
<dbReference type="InterPro" id="IPR021145">
    <property type="entry name" value="Portal_protein_SPP1_Gp6-like"/>
</dbReference>
<dbReference type="Proteomes" id="UP001235343">
    <property type="component" value="Unassembled WGS sequence"/>
</dbReference>
<dbReference type="RefSeq" id="WP_285934121.1">
    <property type="nucleotide sequence ID" value="NZ_JASTZU010000063.1"/>
</dbReference>
<evidence type="ECO:0000313" key="2">
    <source>
        <dbReference type="EMBL" id="MDL4842826.1"/>
    </source>
</evidence>
<name>A0ABT7LE52_9BACI</name>
<reference evidence="2 3" key="1">
    <citation type="submission" date="2023-06" db="EMBL/GenBank/DDBJ databases">
        <title>Aquibacillus rhizosphaerae LR5S19.</title>
        <authorList>
            <person name="Sun J.-Q."/>
        </authorList>
    </citation>
    <scope>NUCLEOTIDE SEQUENCE [LARGE SCALE GENOMIC DNA]</scope>
    <source>
        <strain evidence="2 3">LR5S19</strain>
    </source>
</reference>
<organism evidence="2 3">
    <name type="scientific">Aquibacillus rhizosphaerae</name>
    <dbReference type="NCBI Taxonomy" id="3051431"/>
    <lineage>
        <taxon>Bacteria</taxon>
        <taxon>Bacillati</taxon>
        <taxon>Bacillota</taxon>
        <taxon>Bacilli</taxon>
        <taxon>Bacillales</taxon>
        <taxon>Bacillaceae</taxon>
        <taxon>Aquibacillus</taxon>
    </lineage>
</organism>
<feature type="region of interest" description="Disordered" evidence="1">
    <location>
        <begin position="447"/>
        <end position="466"/>
    </location>
</feature>
<accession>A0ABT7LE52</accession>